<reference evidence="1 2" key="1">
    <citation type="submission" date="2016-01" db="EMBL/GenBank/DDBJ databases">
        <title>Genome Sequences of Twelve Sporeforming Bacillus Species Isolated from Foods.</title>
        <authorList>
            <person name="Berendsen E.M."/>
            <person name="Wells-Bennik M.H."/>
            <person name="Krawcyk A.O."/>
            <person name="De Jong A."/>
            <person name="Holsappel S."/>
            <person name="Eijlander R.T."/>
            <person name="Kuipers O.P."/>
        </authorList>
    </citation>
    <scope>NUCLEOTIDE SEQUENCE [LARGE SCALE GENOMIC DNA]</scope>
    <source>
        <strain evidence="1 2">B4099</strain>
    </source>
</reference>
<name>A0A150KEB5_HEYCO</name>
<evidence type="ECO:0000313" key="2">
    <source>
        <dbReference type="Proteomes" id="UP000075304"/>
    </source>
</evidence>
<accession>A0A150KEB5</accession>
<protein>
    <submittedName>
        <fullName evidence="1">Uncharacterized protein</fullName>
    </submittedName>
</protein>
<dbReference type="AlphaFoldDB" id="A0A150KEB5"/>
<gene>
    <name evidence="1" type="ORF">B4099_0691</name>
</gene>
<comment type="caution">
    <text evidence="1">The sequence shown here is derived from an EMBL/GenBank/DDBJ whole genome shotgun (WGS) entry which is preliminary data.</text>
</comment>
<sequence>MKTEPDAVGIMTHSGIVPFIACHFAIIEMPGGGPENISYDF</sequence>
<evidence type="ECO:0000313" key="1">
    <source>
        <dbReference type="EMBL" id="KYC69473.1"/>
    </source>
</evidence>
<proteinExistence type="predicted"/>
<organism evidence="1 2">
    <name type="scientific">Heyndrickxia coagulans</name>
    <name type="common">Weizmannia coagulans</name>
    <dbReference type="NCBI Taxonomy" id="1398"/>
    <lineage>
        <taxon>Bacteria</taxon>
        <taxon>Bacillati</taxon>
        <taxon>Bacillota</taxon>
        <taxon>Bacilli</taxon>
        <taxon>Bacillales</taxon>
        <taxon>Bacillaceae</taxon>
        <taxon>Heyndrickxia</taxon>
    </lineage>
</organism>
<dbReference type="Proteomes" id="UP000075304">
    <property type="component" value="Unassembled WGS sequence"/>
</dbReference>
<dbReference type="PATRIC" id="fig|1398.25.peg.2944"/>
<dbReference type="EMBL" id="LQYI01000048">
    <property type="protein sequence ID" value="KYC69473.1"/>
    <property type="molecule type" value="Genomic_DNA"/>
</dbReference>